<dbReference type="Proteomes" id="UP001596432">
    <property type="component" value="Unassembled WGS sequence"/>
</dbReference>
<proteinExistence type="predicted"/>
<feature type="compositionally biased region" description="Basic and acidic residues" evidence="1">
    <location>
        <begin position="65"/>
        <end position="75"/>
    </location>
</feature>
<dbReference type="EMBL" id="JBHTAS010000003">
    <property type="protein sequence ID" value="MFC7143075.1"/>
    <property type="molecule type" value="Genomic_DNA"/>
</dbReference>
<evidence type="ECO:0000313" key="2">
    <source>
        <dbReference type="EMBL" id="MFC7143075.1"/>
    </source>
</evidence>
<evidence type="ECO:0000313" key="3">
    <source>
        <dbReference type="Proteomes" id="UP001596432"/>
    </source>
</evidence>
<sequence length="180" mass="19297">MSLHEPTHGRRRDSPGDGDLDAPNGSDRNDPRVHRQMDGQGRHADRTDDRPDQALSDVGIDGEEDASRSSADIERLSAAAYSSSDADERDSDSGTTEPVAASVPTTVFLCESDSEHTVEPPERYDGMQSHLGLCPESESAVEGFAVSDIAAHRARAADRTTDRDESDPCVAQASGYLAQD</sequence>
<reference evidence="2 3" key="1">
    <citation type="journal article" date="2019" name="Int. J. Syst. Evol. Microbiol.">
        <title>The Global Catalogue of Microorganisms (GCM) 10K type strain sequencing project: providing services to taxonomists for standard genome sequencing and annotation.</title>
        <authorList>
            <consortium name="The Broad Institute Genomics Platform"/>
            <consortium name="The Broad Institute Genome Sequencing Center for Infectious Disease"/>
            <person name="Wu L."/>
            <person name="Ma J."/>
        </authorList>
    </citation>
    <scope>NUCLEOTIDE SEQUENCE [LARGE SCALE GENOMIC DNA]</scope>
    <source>
        <strain evidence="2 3">XZYJT29</strain>
    </source>
</reference>
<gene>
    <name evidence="2" type="ORF">ACFQMA_25075</name>
</gene>
<accession>A0ABD5YAX4</accession>
<organism evidence="2 3">
    <name type="scientific">Halosimplex aquaticum</name>
    <dbReference type="NCBI Taxonomy" id="3026162"/>
    <lineage>
        <taxon>Archaea</taxon>
        <taxon>Methanobacteriati</taxon>
        <taxon>Methanobacteriota</taxon>
        <taxon>Stenosarchaea group</taxon>
        <taxon>Halobacteria</taxon>
        <taxon>Halobacteriales</taxon>
        <taxon>Haloarculaceae</taxon>
        <taxon>Halosimplex</taxon>
    </lineage>
</organism>
<dbReference type="RefSeq" id="WP_382261972.1">
    <property type="nucleotide sequence ID" value="NZ_JBHTAS010000003.1"/>
</dbReference>
<feature type="compositionally biased region" description="Basic and acidic residues" evidence="1">
    <location>
        <begin position="1"/>
        <end position="15"/>
    </location>
</feature>
<protein>
    <submittedName>
        <fullName evidence="2">Uncharacterized protein</fullName>
    </submittedName>
</protein>
<name>A0ABD5YAX4_9EURY</name>
<keyword evidence="3" id="KW-1185">Reference proteome</keyword>
<evidence type="ECO:0000256" key="1">
    <source>
        <dbReference type="SAM" id="MobiDB-lite"/>
    </source>
</evidence>
<feature type="compositionally biased region" description="Basic and acidic residues" evidence="1">
    <location>
        <begin position="27"/>
        <end position="52"/>
    </location>
</feature>
<comment type="caution">
    <text evidence="2">The sequence shown here is derived from an EMBL/GenBank/DDBJ whole genome shotgun (WGS) entry which is preliminary data.</text>
</comment>
<dbReference type="AlphaFoldDB" id="A0ABD5YAX4"/>
<feature type="region of interest" description="Disordered" evidence="1">
    <location>
        <begin position="1"/>
        <end position="105"/>
    </location>
</feature>
<feature type="region of interest" description="Disordered" evidence="1">
    <location>
        <begin position="155"/>
        <end position="180"/>
    </location>
</feature>